<evidence type="ECO:0000313" key="1">
    <source>
        <dbReference type="EMBL" id="PIC31763.1"/>
    </source>
</evidence>
<dbReference type="OrthoDB" id="5903690at2759"/>
<accession>A0A2G5TX00</accession>
<comment type="caution">
    <text evidence="1">The sequence shown here is derived from an EMBL/GenBank/DDBJ whole genome shotgun (WGS) entry which is preliminary data.</text>
</comment>
<dbReference type="AlphaFoldDB" id="A0A2G5TX00"/>
<name>A0A2G5TX00_9PELO</name>
<proteinExistence type="predicted"/>
<evidence type="ECO:0008006" key="3">
    <source>
        <dbReference type="Google" id="ProtNLM"/>
    </source>
</evidence>
<reference evidence="2" key="1">
    <citation type="submission" date="2017-10" db="EMBL/GenBank/DDBJ databases">
        <title>Rapid genome shrinkage in a self-fertile nematode reveals novel sperm competition proteins.</title>
        <authorList>
            <person name="Yin D."/>
            <person name="Schwarz E.M."/>
            <person name="Thomas C.G."/>
            <person name="Felde R.L."/>
            <person name="Korf I.F."/>
            <person name="Cutter A.D."/>
            <person name="Schartner C.M."/>
            <person name="Ralston E.J."/>
            <person name="Meyer B.J."/>
            <person name="Haag E.S."/>
        </authorList>
    </citation>
    <scope>NUCLEOTIDE SEQUENCE [LARGE SCALE GENOMIC DNA]</scope>
    <source>
        <strain evidence="2">JU1422</strain>
    </source>
</reference>
<dbReference type="Proteomes" id="UP000230233">
    <property type="component" value="Chromosome IV"/>
</dbReference>
<keyword evidence="2" id="KW-1185">Reference proteome</keyword>
<protein>
    <recommendedName>
        <fullName evidence="3">F-box associated domain-containing protein</fullName>
    </recommendedName>
</protein>
<organism evidence="1 2">
    <name type="scientific">Caenorhabditis nigoni</name>
    <dbReference type="NCBI Taxonomy" id="1611254"/>
    <lineage>
        <taxon>Eukaryota</taxon>
        <taxon>Metazoa</taxon>
        <taxon>Ecdysozoa</taxon>
        <taxon>Nematoda</taxon>
        <taxon>Chromadorea</taxon>
        <taxon>Rhabditida</taxon>
        <taxon>Rhabditina</taxon>
        <taxon>Rhabditomorpha</taxon>
        <taxon>Rhabditoidea</taxon>
        <taxon>Rhabditidae</taxon>
        <taxon>Peloderinae</taxon>
        <taxon>Caenorhabditis</taxon>
    </lineage>
</organism>
<gene>
    <name evidence="1" type="primary">Cnig_chr_IV.g12347</name>
    <name evidence="1" type="ORF">B9Z55_012347</name>
</gene>
<sequence length="112" mass="13106">MDTNTILKEWQKGTKLQNLEFLGINISKTLYLDRFSDEVSKGLNLKELVGNDGRPSTIKIGAEWTNTPQEEDFKSNLIRNDRMIGSMFYYYAGSDGQKNNIRFMFQVWRRQT</sequence>
<dbReference type="EMBL" id="PDUG01000004">
    <property type="protein sequence ID" value="PIC31763.1"/>
    <property type="molecule type" value="Genomic_DNA"/>
</dbReference>
<evidence type="ECO:0000313" key="2">
    <source>
        <dbReference type="Proteomes" id="UP000230233"/>
    </source>
</evidence>